<dbReference type="Proteomes" id="UP000585474">
    <property type="component" value="Unassembled WGS sequence"/>
</dbReference>
<feature type="transmembrane region" description="Helical" evidence="1">
    <location>
        <begin position="130"/>
        <end position="160"/>
    </location>
</feature>
<organism evidence="2 3">
    <name type="scientific">Actinidia rufa</name>
    <dbReference type="NCBI Taxonomy" id="165716"/>
    <lineage>
        <taxon>Eukaryota</taxon>
        <taxon>Viridiplantae</taxon>
        <taxon>Streptophyta</taxon>
        <taxon>Embryophyta</taxon>
        <taxon>Tracheophyta</taxon>
        <taxon>Spermatophyta</taxon>
        <taxon>Magnoliopsida</taxon>
        <taxon>eudicotyledons</taxon>
        <taxon>Gunneridae</taxon>
        <taxon>Pentapetalae</taxon>
        <taxon>asterids</taxon>
        <taxon>Ericales</taxon>
        <taxon>Actinidiaceae</taxon>
        <taxon>Actinidia</taxon>
    </lineage>
</organism>
<keyword evidence="3" id="KW-1185">Reference proteome</keyword>
<dbReference type="PANTHER" id="PTHR33116:SF78">
    <property type="entry name" value="OS12G0587133 PROTEIN"/>
    <property type="match status" value="1"/>
</dbReference>
<evidence type="ECO:0000313" key="3">
    <source>
        <dbReference type="Proteomes" id="UP000585474"/>
    </source>
</evidence>
<accession>A0A7J0HF81</accession>
<evidence type="ECO:0000313" key="2">
    <source>
        <dbReference type="EMBL" id="GFZ21625.1"/>
    </source>
</evidence>
<dbReference type="OrthoDB" id="691901at2759"/>
<evidence type="ECO:0000256" key="1">
    <source>
        <dbReference type="SAM" id="Phobius"/>
    </source>
</evidence>
<comment type="caution">
    <text evidence="2">The sequence shown here is derived from an EMBL/GenBank/DDBJ whole genome shotgun (WGS) entry which is preliminary data.</text>
</comment>
<dbReference type="PANTHER" id="PTHR33116">
    <property type="entry name" value="REVERSE TRANSCRIPTASE ZINC-BINDING DOMAIN-CONTAINING PROTEIN-RELATED-RELATED"/>
    <property type="match status" value="1"/>
</dbReference>
<keyword evidence="1" id="KW-0812">Transmembrane</keyword>
<dbReference type="EMBL" id="BJWL01000029">
    <property type="protein sequence ID" value="GFZ21625.1"/>
    <property type="molecule type" value="Genomic_DNA"/>
</dbReference>
<keyword evidence="1" id="KW-0472">Membrane</keyword>
<proteinExistence type="predicted"/>
<dbReference type="AlphaFoldDB" id="A0A7J0HF81"/>
<gene>
    <name evidence="2" type="ORF">Acr_29g0007870</name>
</gene>
<name>A0A7J0HF81_9ERIC</name>
<sequence>MGCQRSPSWLILQIQSVVAVVDRFERRLPSWKRQYLFKGGKLTLIKSTLSNMSTYFLTLLTIPKSIALGLEKLVRDFLWKGLENAPGEDKLWCRVIKGKYGINRGAWRTKDIIHPYGTGLWKGIMKVWGIFFPMFLISWGMAAKFLFAMTAGAAICLIGTGEREAQGWELEAFEDFFRLLQEVHPISQEVDKWRWKRQGKGSFSVFFLSFYYRVGIFPTSLGKRFGRSPQRLKARGAVRRTHGTLTWSGSFSRVGVGSAIEAVRG</sequence>
<reference evidence="2 3" key="1">
    <citation type="submission" date="2019-07" db="EMBL/GenBank/DDBJ databases">
        <title>De Novo Assembly of kiwifruit Actinidia rufa.</title>
        <authorList>
            <person name="Sugita-Konishi S."/>
            <person name="Sato K."/>
            <person name="Mori E."/>
            <person name="Abe Y."/>
            <person name="Kisaki G."/>
            <person name="Hamano K."/>
            <person name="Suezawa K."/>
            <person name="Otani M."/>
            <person name="Fukuda T."/>
            <person name="Manabe T."/>
            <person name="Gomi K."/>
            <person name="Tabuchi M."/>
            <person name="Akimitsu K."/>
            <person name="Kataoka I."/>
        </authorList>
    </citation>
    <scope>NUCLEOTIDE SEQUENCE [LARGE SCALE GENOMIC DNA]</scope>
    <source>
        <strain evidence="3">cv. Fuchu</strain>
    </source>
</reference>
<protein>
    <submittedName>
        <fullName evidence="2">Uncharacterized protein</fullName>
    </submittedName>
</protein>
<keyword evidence="1" id="KW-1133">Transmembrane helix</keyword>